<dbReference type="InterPro" id="IPR045851">
    <property type="entry name" value="AMP-bd_C_sf"/>
</dbReference>
<organism evidence="8 9">
    <name type="scientific">Lynx pardinus</name>
    <name type="common">Iberian lynx</name>
    <name type="synonym">Felis pardina</name>
    <dbReference type="NCBI Taxonomy" id="191816"/>
    <lineage>
        <taxon>Eukaryota</taxon>
        <taxon>Metazoa</taxon>
        <taxon>Chordata</taxon>
        <taxon>Craniata</taxon>
        <taxon>Vertebrata</taxon>
        <taxon>Euteleostomi</taxon>
        <taxon>Mammalia</taxon>
        <taxon>Eutheria</taxon>
        <taxon>Laurasiatheria</taxon>
        <taxon>Carnivora</taxon>
        <taxon>Feliformia</taxon>
        <taxon>Felidae</taxon>
        <taxon>Felinae</taxon>
        <taxon>Lynx</taxon>
    </lineage>
</organism>
<dbReference type="Proteomes" id="UP000386466">
    <property type="component" value="Unassembled WGS sequence"/>
</dbReference>
<sequence length="292" mass="31686">GKPVGTPDAGAYFRVLAEHGVAALFTAPTAIRAIRQQDPGAALGKRYSLTRFKTLFVAGERCDVETLEWSKKVFRVPVLDHWWQTETGSPITASCIGLGNSKTPPPGQAGKSVPGYNVMILDDNMQKLKARCLGNIVGYYDTMDAGYMDEEGYLYVMSRVDDVINVAGHRISAGAIEESVLSHGMVADCAVVGKEDPLKGHVPLALCVLRKDINTTEEQVLEEIVNHVRQSIGPVAAFRNAVFVKQLPKTRSGKIPRSALSALVNGKPYKITPTIEDPSIFGHIEEVLKQAS</sequence>
<dbReference type="SUPFAM" id="SSF56801">
    <property type="entry name" value="Acetyl-CoA synthetase-like"/>
    <property type="match status" value="1"/>
</dbReference>
<comment type="similarity">
    <text evidence="1">Belongs to the ATP-dependent AMP-binding enzyme family.</text>
</comment>
<accession>A0A485N5G5</accession>
<dbReference type="Gene3D" id="3.40.50.12780">
    <property type="entry name" value="N-terminal domain of ligase-like"/>
    <property type="match status" value="1"/>
</dbReference>
<dbReference type="PANTHER" id="PTHR43347:SF3">
    <property type="entry name" value="ACYL-COA SYNTHETASE SHORT-CHAIN FAMILY MEMBER 3, MITOCHONDRIAL"/>
    <property type="match status" value="1"/>
</dbReference>
<dbReference type="InterPro" id="IPR025110">
    <property type="entry name" value="AMP-bd_C"/>
</dbReference>
<dbReference type="EMBL" id="CAAGRJ010007520">
    <property type="protein sequence ID" value="VFV25382.1"/>
    <property type="molecule type" value="Genomic_DNA"/>
</dbReference>
<evidence type="ECO:0000259" key="7">
    <source>
        <dbReference type="Pfam" id="PF13193"/>
    </source>
</evidence>
<evidence type="ECO:0000256" key="3">
    <source>
        <dbReference type="ARBA" id="ARBA00040004"/>
    </source>
</evidence>
<reference evidence="8 9" key="1">
    <citation type="submission" date="2019-01" db="EMBL/GenBank/DDBJ databases">
        <authorList>
            <person name="Alioto T."/>
            <person name="Alioto T."/>
        </authorList>
    </citation>
    <scope>NUCLEOTIDE SEQUENCE [LARGE SCALE GENOMIC DNA]</scope>
</reference>
<feature type="domain" description="AMP-dependent synthetase/ligase" evidence="6">
    <location>
        <begin position="7"/>
        <end position="137"/>
    </location>
</feature>
<evidence type="ECO:0000256" key="5">
    <source>
        <dbReference type="ARBA" id="ARBA00047935"/>
    </source>
</evidence>
<dbReference type="InterPro" id="IPR042099">
    <property type="entry name" value="ANL_N_sf"/>
</dbReference>
<dbReference type="GO" id="GO:0003987">
    <property type="term" value="F:acetate-CoA ligase activity"/>
    <property type="evidence" value="ECO:0007669"/>
    <property type="project" value="UniProtKB-EC"/>
</dbReference>
<feature type="domain" description="AMP-binding enzyme C-terminal" evidence="7">
    <location>
        <begin position="176"/>
        <end position="254"/>
    </location>
</feature>
<evidence type="ECO:0000256" key="4">
    <source>
        <dbReference type="ARBA" id="ARBA00042755"/>
    </source>
</evidence>
<dbReference type="Gene3D" id="3.30.300.30">
    <property type="match status" value="1"/>
</dbReference>
<dbReference type="Pfam" id="PF00501">
    <property type="entry name" value="AMP-binding"/>
    <property type="match status" value="1"/>
</dbReference>
<dbReference type="GO" id="GO:0005759">
    <property type="term" value="C:mitochondrial matrix"/>
    <property type="evidence" value="ECO:0007669"/>
    <property type="project" value="TreeGrafter"/>
</dbReference>
<comment type="catalytic activity">
    <reaction evidence="5">
        <text>butanoate + ATP + CoA = butanoyl-CoA + AMP + diphosphate</text>
        <dbReference type="Rhea" id="RHEA:46172"/>
        <dbReference type="ChEBI" id="CHEBI:17968"/>
        <dbReference type="ChEBI" id="CHEBI:30616"/>
        <dbReference type="ChEBI" id="CHEBI:33019"/>
        <dbReference type="ChEBI" id="CHEBI:57287"/>
        <dbReference type="ChEBI" id="CHEBI:57371"/>
        <dbReference type="ChEBI" id="CHEBI:456215"/>
    </reaction>
    <physiologicalReaction direction="left-to-right" evidence="5">
        <dbReference type="Rhea" id="RHEA:46173"/>
    </physiologicalReaction>
</comment>
<name>A0A485N5G5_LYNPA</name>
<dbReference type="Pfam" id="PF13193">
    <property type="entry name" value="AMP-binding_C"/>
    <property type="match status" value="1"/>
</dbReference>
<keyword evidence="9" id="KW-1185">Reference proteome</keyword>
<dbReference type="InterPro" id="IPR000873">
    <property type="entry name" value="AMP-dep_synth/lig_dom"/>
</dbReference>
<gene>
    <name evidence="8" type="ORF">LYPA_23C021150</name>
</gene>
<dbReference type="EC" id="6.2.1.1" evidence="2"/>
<evidence type="ECO:0000313" key="8">
    <source>
        <dbReference type="EMBL" id="VFV25382.1"/>
    </source>
</evidence>
<evidence type="ECO:0000256" key="2">
    <source>
        <dbReference type="ARBA" id="ARBA00013275"/>
    </source>
</evidence>
<protein>
    <recommendedName>
        <fullName evidence="3">Acyl-CoA synthetase short-chain family member 3, mitochondrial</fullName>
        <ecNumber evidence="2">6.2.1.1</ecNumber>
    </recommendedName>
    <alternativeName>
        <fullName evidence="4">Acetate--CoA ligase 3</fullName>
    </alternativeName>
</protein>
<dbReference type="AlphaFoldDB" id="A0A485N5G5"/>
<evidence type="ECO:0000313" key="9">
    <source>
        <dbReference type="Proteomes" id="UP000386466"/>
    </source>
</evidence>
<evidence type="ECO:0000256" key="1">
    <source>
        <dbReference type="ARBA" id="ARBA00006432"/>
    </source>
</evidence>
<feature type="non-terminal residue" evidence="8">
    <location>
        <position position="1"/>
    </location>
</feature>
<evidence type="ECO:0000259" key="6">
    <source>
        <dbReference type="Pfam" id="PF00501"/>
    </source>
</evidence>
<dbReference type="PANTHER" id="PTHR43347">
    <property type="entry name" value="ACYL-COA SYNTHETASE"/>
    <property type="match status" value="1"/>
</dbReference>
<dbReference type="GO" id="GO:0050218">
    <property type="term" value="F:propionate-CoA ligase activity"/>
    <property type="evidence" value="ECO:0007669"/>
    <property type="project" value="TreeGrafter"/>
</dbReference>
<proteinExistence type="inferred from homology"/>
<dbReference type="FunFam" id="3.30.300.30:FF:000017">
    <property type="entry name" value="Acyl-CoA synthetase short-chain family member 3"/>
    <property type="match status" value="1"/>
</dbReference>